<dbReference type="EMBL" id="MN310372">
    <property type="protein sequence ID" value="QFX76818.1"/>
    <property type="molecule type" value="Genomic_DNA"/>
</dbReference>
<accession>A0A6B7PYV5</accession>
<evidence type="ECO:0000313" key="1">
    <source>
        <dbReference type="EMBL" id="QFX76818.1"/>
    </source>
</evidence>
<organism evidence="1">
    <name type="scientific">Pseudomonas putida</name>
    <name type="common">Arthrobacter siderocapsulatus</name>
    <dbReference type="NCBI Taxonomy" id="303"/>
    <lineage>
        <taxon>Bacteria</taxon>
        <taxon>Pseudomonadati</taxon>
        <taxon>Pseudomonadota</taxon>
        <taxon>Gammaproteobacteria</taxon>
        <taxon>Pseudomonadales</taxon>
        <taxon>Pseudomonadaceae</taxon>
        <taxon>Pseudomonas</taxon>
    </lineage>
</organism>
<dbReference type="AlphaFoldDB" id="A0A6B7PYV5"/>
<geneLocation type="plasmid" evidence="1">
    <name>p716811-VIM</name>
</geneLocation>
<keyword evidence="1" id="KW-0614">Plasmid</keyword>
<protein>
    <submittedName>
        <fullName evidence="1">Uncharacterized protein</fullName>
    </submittedName>
</protein>
<reference evidence="1" key="1">
    <citation type="submission" date="2019-08" db="EMBL/GenBank/DDBJ databases">
        <authorList>
            <person name="Zhou D."/>
            <person name="Chen F."/>
        </authorList>
    </citation>
    <scope>NUCLEOTIDE SEQUENCE</scope>
    <source>
        <strain evidence="1">150716811</strain>
        <plasmid evidence="1">p716811-VIM</plasmid>
    </source>
</reference>
<name>A0A6B7PYV5_PSEPU</name>
<proteinExistence type="predicted"/>
<sequence>MGECLGNRPRTLGSFAGPLRGRHLANIKPCWRTGNGGPRGVGSCRFNNPALLAIKG</sequence>